<dbReference type="EMBL" id="UARK01000001">
    <property type="protein sequence ID" value="SPW23656.1"/>
    <property type="molecule type" value="Genomic_DNA"/>
</dbReference>
<dbReference type="Proteomes" id="UP000249886">
    <property type="component" value="Unassembled WGS sequence"/>
</dbReference>
<comment type="caution">
    <text evidence="1">The sequence shown here is derived from an EMBL/GenBank/DDBJ whole genome shotgun (WGS) entry which is preliminary data.</text>
</comment>
<organism evidence="1 2">
    <name type="scientific">Corynebacterium matruchotii</name>
    <dbReference type="NCBI Taxonomy" id="43768"/>
    <lineage>
        <taxon>Bacteria</taxon>
        <taxon>Bacillati</taxon>
        <taxon>Actinomycetota</taxon>
        <taxon>Actinomycetes</taxon>
        <taxon>Mycobacteriales</taxon>
        <taxon>Corynebacteriaceae</taxon>
        <taxon>Corynebacterium</taxon>
    </lineage>
</organism>
<gene>
    <name evidence="1" type="ORF">NCTC10254_00013</name>
</gene>
<sequence>MQVTIINMASHQVNTGNENESLIGLVFYSRTEPSLTSSNYAALFLI</sequence>
<reference evidence="1 2" key="1">
    <citation type="submission" date="2018-06" db="EMBL/GenBank/DDBJ databases">
        <authorList>
            <consortium name="Pathogen Informatics"/>
            <person name="Doyle S."/>
        </authorList>
    </citation>
    <scope>NUCLEOTIDE SEQUENCE [LARGE SCALE GENOMIC DNA]</scope>
    <source>
        <strain evidence="1 2">NCTC10254</strain>
    </source>
</reference>
<evidence type="ECO:0000313" key="1">
    <source>
        <dbReference type="EMBL" id="SPW23656.1"/>
    </source>
</evidence>
<dbReference type="AlphaFoldDB" id="A0A8B4GSW0"/>
<evidence type="ECO:0000313" key="2">
    <source>
        <dbReference type="Proteomes" id="UP000249886"/>
    </source>
</evidence>
<protein>
    <submittedName>
        <fullName evidence="1">Uncharacterized protein</fullName>
    </submittedName>
</protein>
<name>A0A8B4GSW0_9CORY</name>
<proteinExistence type="predicted"/>
<accession>A0A8B4GSW0</accession>